<organism evidence="1 2">
    <name type="scientific">Maridesulfovibrio salexigens (strain ATCC 14822 / DSM 2638 / NCIMB 8403 / VKM B-1763)</name>
    <name type="common">Desulfovibrio salexigens</name>
    <dbReference type="NCBI Taxonomy" id="526222"/>
    <lineage>
        <taxon>Bacteria</taxon>
        <taxon>Pseudomonadati</taxon>
        <taxon>Thermodesulfobacteriota</taxon>
        <taxon>Desulfovibrionia</taxon>
        <taxon>Desulfovibrionales</taxon>
        <taxon>Desulfovibrionaceae</taxon>
        <taxon>Maridesulfovibrio</taxon>
    </lineage>
</organism>
<protein>
    <recommendedName>
        <fullName evidence="3">DUF2971 domain-containing protein</fullName>
    </recommendedName>
</protein>
<gene>
    <name evidence="1" type="ordered locus">Desal_2663</name>
</gene>
<proteinExistence type="predicted"/>
<dbReference type="Pfam" id="PF11185">
    <property type="entry name" value="DUF2971"/>
    <property type="match status" value="1"/>
</dbReference>
<dbReference type="eggNOG" id="ENOG5033KIY">
    <property type="taxonomic scope" value="Bacteria"/>
</dbReference>
<reference evidence="1 2" key="1">
    <citation type="submission" date="2009-06" db="EMBL/GenBank/DDBJ databases">
        <title>Complete sequence of Desulfovibrio salexigens DSM 2638.</title>
        <authorList>
            <consortium name="US DOE Joint Genome Institute"/>
            <person name="Lucas S."/>
            <person name="Copeland A."/>
            <person name="Lapidus A."/>
            <person name="Glavina del Rio T."/>
            <person name="Tice H."/>
            <person name="Bruce D."/>
            <person name="Goodwin L."/>
            <person name="Pitluck S."/>
            <person name="Munk A.C."/>
            <person name="Brettin T."/>
            <person name="Detter J.C."/>
            <person name="Han C."/>
            <person name="Tapia R."/>
            <person name="Larimer F."/>
            <person name="Land M."/>
            <person name="Hauser L."/>
            <person name="Kyrpides N."/>
            <person name="Anderson I."/>
            <person name="Wall J.D."/>
            <person name="Arkin A.P."/>
            <person name="Dehal P."/>
            <person name="Chivian D."/>
            <person name="Giles B."/>
            <person name="Hazen T.C."/>
        </authorList>
    </citation>
    <scope>NUCLEOTIDE SEQUENCE [LARGE SCALE GENOMIC DNA]</scope>
    <source>
        <strain evidence="2">ATCC 14822 / DSM 2638 / NCIMB 8403 / VKM B-1763</strain>
    </source>
</reference>
<dbReference type="EMBL" id="CP001649">
    <property type="protein sequence ID" value="ACS80717.1"/>
    <property type="molecule type" value="Genomic_DNA"/>
</dbReference>
<dbReference type="InterPro" id="IPR021352">
    <property type="entry name" value="DUF2971"/>
</dbReference>
<keyword evidence="2" id="KW-1185">Reference proteome</keyword>
<dbReference type="HOGENOM" id="CLU_050666_3_0_7"/>
<evidence type="ECO:0008006" key="3">
    <source>
        <dbReference type="Google" id="ProtNLM"/>
    </source>
</evidence>
<accession>C6BYW0</accession>
<evidence type="ECO:0000313" key="1">
    <source>
        <dbReference type="EMBL" id="ACS80717.1"/>
    </source>
</evidence>
<dbReference type="KEGG" id="dsa:Desal_2663"/>
<dbReference type="RefSeq" id="WP_015852533.1">
    <property type="nucleotide sequence ID" value="NC_012881.1"/>
</dbReference>
<name>C6BYW0_MARSD</name>
<dbReference type="Proteomes" id="UP000002601">
    <property type="component" value="Chromosome"/>
</dbReference>
<dbReference type="OrthoDB" id="4119964at2"/>
<dbReference type="AlphaFoldDB" id="C6BYW0"/>
<sequence length="273" mass="32258">MILYKYFSCEGKNEEEKRACFLNFLKKPYLRFTPPKYFNDPFEARPTSSVLGSSYVAKSHKHFYEGIYRTQYNVLCLTRSPLNKLMWAHYAQDHTGYVLGINVNHEVFSNHKTCTIPVQFGNVIYTTTRPTNTLINNTKNPYQTIYRNYSLDNAEHISRCFLYKSLDWAYEEEVRIVKYFGDYGTYPGDTNESIIELKKYFDTPTINGSKMFDLKIKKNWIKEIYIGANNSVVQENIIEDVSKDLDGCKLYKCHLNDYEWNLRCEEIRLSQRI</sequence>
<evidence type="ECO:0000313" key="2">
    <source>
        <dbReference type="Proteomes" id="UP000002601"/>
    </source>
</evidence>